<dbReference type="SUPFAM" id="SSF142433">
    <property type="entry name" value="CinA-like"/>
    <property type="match status" value="1"/>
</dbReference>
<sequence length="161" mass="15858">MSPVDDLLGRLSAAGLTLATAESLTGGLLAGSLTSVPGASRVFLGGVVAYATDVKQSVLGVPASLLERHGAVSGECAEAMATGVRELLGASFGISTTGVAGPDEQEGRPVGTVWVGVAGATGATSRLLALPGGRDEVREATCRAAVSLLDGILGREDQGVG</sequence>
<dbReference type="Pfam" id="PF02464">
    <property type="entry name" value="CinA"/>
    <property type="match status" value="1"/>
</dbReference>
<gene>
    <name evidence="2" type="ORF">EXE58_16055</name>
</gene>
<protein>
    <submittedName>
        <fullName evidence="2">Nicotinamide-nucleotide amidohydrolase family protein</fullName>
    </submittedName>
</protein>
<accession>A0A4P7IHM9</accession>
<dbReference type="InterPro" id="IPR036653">
    <property type="entry name" value="CinA-like_C"/>
</dbReference>
<dbReference type="OrthoDB" id="1253990at2"/>
<keyword evidence="2" id="KW-0378">Hydrolase</keyword>
<evidence type="ECO:0000313" key="2">
    <source>
        <dbReference type="EMBL" id="QBX56815.1"/>
    </source>
</evidence>
<dbReference type="Proteomes" id="UP000294853">
    <property type="component" value="Chromosome"/>
</dbReference>
<dbReference type="KEGG" id="nsn:EXE58_16055"/>
<dbReference type="RefSeq" id="WP_135268800.1">
    <property type="nucleotide sequence ID" value="NZ_CP038436.1"/>
</dbReference>
<dbReference type="EMBL" id="CP038436">
    <property type="protein sequence ID" value="QBX56815.1"/>
    <property type="molecule type" value="Genomic_DNA"/>
</dbReference>
<dbReference type="NCBIfam" id="TIGR00199">
    <property type="entry name" value="PncC_domain"/>
    <property type="match status" value="1"/>
</dbReference>
<evidence type="ECO:0000313" key="3">
    <source>
        <dbReference type="Proteomes" id="UP000294853"/>
    </source>
</evidence>
<dbReference type="InterPro" id="IPR008136">
    <property type="entry name" value="CinA_C"/>
</dbReference>
<dbReference type="AlphaFoldDB" id="A0A4P7IHM9"/>
<proteinExistence type="predicted"/>
<name>A0A4P7IHM9_9ACTN</name>
<dbReference type="Gene3D" id="3.90.950.20">
    <property type="entry name" value="CinA-like"/>
    <property type="match status" value="1"/>
</dbReference>
<organism evidence="2 3">
    <name type="scientific">Nocardioides seonyuensis</name>
    <dbReference type="NCBI Taxonomy" id="2518371"/>
    <lineage>
        <taxon>Bacteria</taxon>
        <taxon>Bacillati</taxon>
        <taxon>Actinomycetota</taxon>
        <taxon>Actinomycetes</taxon>
        <taxon>Propionibacteriales</taxon>
        <taxon>Nocardioidaceae</taxon>
        <taxon>Nocardioides</taxon>
    </lineage>
</organism>
<evidence type="ECO:0000259" key="1">
    <source>
        <dbReference type="Pfam" id="PF02464"/>
    </source>
</evidence>
<keyword evidence="3" id="KW-1185">Reference proteome</keyword>
<feature type="domain" description="CinA C-terminal" evidence="1">
    <location>
        <begin position="7"/>
        <end position="150"/>
    </location>
</feature>
<dbReference type="GO" id="GO:0016787">
    <property type="term" value="F:hydrolase activity"/>
    <property type="evidence" value="ECO:0007669"/>
    <property type="project" value="UniProtKB-KW"/>
</dbReference>
<reference evidence="2 3" key="1">
    <citation type="submission" date="2019-03" db="EMBL/GenBank/DDBJ databases">
        <title>Three New Species of Nocardioides, Nocardioides euryhalodurans sp. nov., Nocardioides seonyuensis sp. nov. and Nocardioides eburneoflavus sp. nov. Iolated from Soil.</title>
        <authorList>
            <person name="Roh S.G."/>
            <person name="Lee C."/>
            <person name="Kim M.-K."/>
            <person name="Kim S.B."/>
        </authorList>
    </citation>
    <scope>NUCLEOTIDE SEQUENCE [LARGE SCALE GENOMIC DNA]</scope>
    <source>
        <strain evidence="2 3">MMS17-SY207-3</strain>
    </source>
</reference>